<evidence type="ECO:0000259" key="4">
    <source>
        <dbReference type="SMART" id="SM00421"/>
    </source>
</evidence>
<keyword evidence="1" id="KW-0805">Transcription regulation</keyword>
<dbReference type="InterPro" id="IPR000792">
    <property type="entry name" value="Tscrpt_reg_LuxR_C"/>
</dbReference>
<keyword evidence="3" id="KW-0804">Transcription</keyword>
<dbReference type="GO" id="GO:0003677">
    <property type="term" value="F:DNA binding"/>
    <property type="evidence" value="ECO:0007669"/>
    <property type="project" value="UniProtKB-KW"/>
</dbReference>
<dbReference type="Gene3D" id="1.10.10.10">
    <property type="entry name" value="Winged helix-like DNA-binding domain superfamily/Winged helix DNA-binding domain"/>
    <property type="match status" value="1"/>
</dbReference>
<protein>
    <submittedName>
        <fullName evidence="5">Helix-turn-helix transcriptional regulator</fullName>
    </submittedName>
</protein>
<reference evidence="5" key="1">
    <citation type="submission" date="2020-12" db="EMBL/GenBank/DDBJ databases">
        <title>Sedimentitalea sp. nov., isolated from sand in Incheon.</title>
        <authorList>
            <person name="Kim W."/>
        </authorList>
    </citation>
    <scope>NUCLEOTIDE SEQUENCE</scope>
    <source>
        <strain evidence="5">CAU 1593</strain>
    </source>
</reference>
<dbReference type="RefSeq" id="WP_199022715.1">
    <property type="nucleotide sequence ID" value="NZ_JAELVR010000001.1"/>
</dbReference>
<gene>
    <name evidence="5" type="ORF">JF290_00270</name>
</gene>
<proteinExistence type="predicted"/>
<organism evidence="5 6">
    <name type="scientific">Sedimentitalea arenosa</name>
    <dbReference type="NCBI Taxonomy" id="2798803"/>
    <lineage>
        <taxon>Bacteria</taxon>
        <taxon>Pseudomonadati</taxon>
        <taxon>Pseudomonadota</taxon>
        <taxon>Alphaproteobacteria</taxon>
        <taxon>Rhodobacterales</taxon>
        <taxon>Paracoccaceae</taxon>
        <taxon>Sedimentitalea</taxon>
    </lineage>
</organism>
<comment type="caution">
    <text evidence="5">The sequence shown here is derived from an EMBL/GenBank/DDBJ whole genome shotgun (WGS) entry which is preliminary data.</text>
</comment>
<dbReference type="AlphaFoldDB" id="A0A8J7LUN0"/>
<sequence>MSTIEGRYFFAAEMIYSGLLSDFLASVADRAVASMDCDGGRQVYTSEPSWGIAENACSRLGPITEGSLNVTEVELGASDLSTLLEFSAESAHPGRWQAFCCRFSNGTKDILALHDVSNTGEAMALLKAVWPALRRTCSDAGSHRGSDLSDDAMLWVINQKVNAAILAIDEHSRVLKANAAAEEILSEGRLLRIGPAGLVCANRQATQALRAAVRESFESGNTGQHEFVLLLRSRSGTAHIPVSLSTYVQVETGQKLILLMLPRPPNLERIEGLARRMGLTPSEARVAALIREGHSNKKAAEIAGLKTETFNTYAKRAMSKMNVKCRSEMAQMLTWQATLERPL</sequence>
<dbReference type="InterPro" id="IPR016032">
    <property type="entry name" value="Sig_transdc_resp-reg_C-effctor"/>
</dbReference>
<evidence type="ECO:0000313" key="6">
    <source>
        <dbReference type="Proteomes" id="UP000619079"/>
    </source>
</evidence>
<dbReference type="InterPro" id="IPR036388">
    <property type="entry name" value="WH-like_DNA-bd_sf"/>
</dbReference>
<accession>A0A8J7LUN0</accession>
<dbReference type="Pfam" id="PF00196">
    <property type="entry name" value="GerE"/>
    <property type="match status" value="1"/>
</dbReference>
<keyword evidence="2" id="KW-0238">DNA-binding</keyword>
<dbReference type="PANTHER" id="PTHR44688:SF16">
    <property type="entry name" value="DNA-BINDING TRANSCRIPTIONAL ACTIVATOR DEVR_DOSR"/>
    <property type="match status" value="1"/>
</dbReference>
<feature type="domain" description="HTH luxR-type" evidence="4">
    <location>
        <begin position="276"/>
        <end position="333"/>
    </location>
</feature>
<evidence type="ECO:0000313" key="5">
    <source>
        <dbReference type="EMBL" id="MBJ6369945.1"/>
    </source>
</evidence>
<dbReference type="GO" id="GO:0006355">
    <property type="term" value="P:regulation of DNA-templated transcription"/>
    <property type="evidence" value="ECO:0007669"/>
    <property type="project" value="InterPro"/>
</dbReference>
<name>A0A8J7LUN0_9RHOB</name>
<dbReference type="Proteomes" id="UP000619079">
    <property type="component" value="Unassembled WGS sequence"/>
</dbReference>
<evidence type="ECO:0000256" key="3">
    <source>
        <dbReference type="ARBA" id="ARBA00023163"/>
    </source>
</evidence>
<dbReference type="PANTHER" id="PTHR44688">
    <property type="entry name" value="DNA-BINDING TRANSCRIPTIONAL ACTIVATOR DEVR_DOSR"/>
    <property type="match status" value="1"/>
</dbReference>
<evidence type="ECO:0000256" key="2">
    <source>
        <dbReference type="ARBA" id="ARBA00023125"/>
    </source>
</evidence>
<dbReference type="EMBL" id="JAELVR010000001">
    <property type="protein sequence ID" value="MBJ6369945.1"/>
    <property type="molecule type" value="Genomic_DNA"/>
</dbReference>
<keyword evidence="6" id="KW-1185">Reference proteome</keyword>
<dbReference type="SMART" id="SM00421">
    <property type="entry name" value="HTH_LUXR"/>
    <property type="match status" value="1"/>
</dbReference>
<dbReference type="SUPFAM" id="SSF46894">
    <property type="entry name" value="C-terminal effector domain of the bipartite response regulators"/>
    <property type="match status" value="1"/>
</dbReference>
<evidence type="ECO:0000256" key="1">
    <source>
        <dbReference type="ARBA" id="ARBA00023015"/>
    </source>
</evidence>